<accession>A0ABP8ATE9</accession>
<dbReference type="InterPro" id="IPR029068">
    <property type="entry name" value="Glyas_Bleomycin-R_OHBP_Dase"/>
</dbReference>
<protein>
    <submittedName>
        <fullName evidence="2">VOC family protein</fullName>
    </submittedName>
</protein>
<dbReference type="Gene3D" id="3.10.180.10">
    <property type="entry name" value="2,3-Dihydroxybiphenyl 1,2-Dioxygenase, domain 1"/>
    <property type="match status" value="1"/>
</dbReference>
<dbReference type="Proteomes" id="UP001501251">
    <property type="component" value="Unassembled WGS sequence"/>
</dbReference>
<dbReference type="PANTHER" id="PTHR35908">
    <property type="entry name" value="HYPOTHETICAL FUSION PROTEIN"/>
    <property type="match status" value="1"/>
</dbReference>
<evidence type="ECO:0000313" key="2">
    <source>
        <dbReference type="EMBL" id="GAA4190148.1"/>
    </source>
</evidence>
<dbReference type="RefSeq" id="WP_344918257.1">
    <property type="nucleotide sequence ID" value="NZ_BAABAQ010000004.1"/>
</dbReference>
<comment type="caution">
    <text evidence="2">The sequence shown here is derived from an EMBL/GenBank/DDBJ whole genome shotgun (WGS) entry which is preliminary data.</text>
</comment>
<dbReference type="EMBL" id="BAABAQ010000004">
    <property type="protein sequence ID" value="GAA4190148.1"/>
    <property type="molecule type" value="Genomic_DNA"/>
</dbReference>
<evidence type="ECO:0000313" key="3">
    <source>
        <dbReference type="Proteomes" id="UP001501251"/>
    </source>
</evidence>
<feature type="domain" description="Glyoxalase-like" evidence="1">
    <location>
        <begin position="4"/>
        <end position="141"/>
    </location>
</feature>
<dbReference type="InterPro" id="IPR041581">
    <property type="entry name" value="Glyoxalase_6"/>
</dbReference>
<reference evidence="3" key="1">
    <citation type="journal article" date="2019" name="Int. J. Syst. Evol. Microbiol.">
        <title>The Global Catalogue of Microorganisms (GCM) 10K type strain sequencing project: providing services to taxonomists for standard genome sequencing and annotation.</title>
        <authorList>
            <consortium name="The Broad Institute Genomics Platform"/>
            <consortium name="The Broad Institute Genome Sequencing Center for Infectious Disease"/>
            <person name="Wu L."/>
            <person name="Ma J."/>
        </authorList>
    </citation>
    <scope>NUCLEOTIDE SEQUENCE [LARGE SCALE GENOMIC DNA]</scope>
    <source>
        <strain evidence="3">JCM 17388</strain>
    </source>
</reference>
<gene>
    <name evidence="2" type="ORF">GCM10022252_27970</name>
</gene>
<dbReference type="SUPFAM" id="SSF54593">
    <property type="entry name" value="Glyoxalase/Bleomycin resistance protein/Dihydroxybiphenyl dioxygenase"/>
    <property type="match status" value="1"/>
</dbReference>
<dbReference type="Pfam" id="PF18029">
    <property type="entry name" value="Glyoxalase_6"/>
    <property type="match status" value="1"/>
</dbReference>
<keyword evidence="3" id="KW-1185">Reference proteome</keyword>
<dbReference type="PANTHER" id="PTHR35908:SF1">
    <property type="entry name" value="CONSERVED PROTEIN"/>
    <property type="match status" value="1"/>
</dbReference>
<evidence type="ECO:0000259" key="1">
    <source>
        <dbReference type="Pfam" id="PF18029"/>
    </source>
</evidence>
<sequence>MEIQITFDANDPSSLAAFWAEALGYRLQPPPEGFGSWEAWEKAQGIPEERRSSRSAIVDPDEGRPRFYFQRVSEGKTAKNRVHLDVNVGGSPDTPLEERRKLVEAETGRLAALGAVEVRTVEEHGEYWTVMTDPEGNEFCLQ</sequence>
<name>A0ABP8ATE9_9ACTN</name>
<proteinExistence type="predicted"/>
<organism evidence="2 3">
    <name type="scientific">Streptosporangium oxazolinicum</name>
    <dbReference type="NCBI Taxonomy" id="909287"/>
    <lineage>
        <taxon>Bacteria</taxon>
        <taxon>Bacillati</taxon>
        <taxon>Actinomycetota</taxon>
        <taxon>Actinomycetes</taxon>
        <taxon>Streptosporangiales</taxon>
        <taxon>Streptosporangiaceae</taxon>
        <taxon>Streptosporangium</taxon>
    </lineage>
</organism>